<protein>
    <recommendedName>
        <fullName evidence="1">Tll0287-like domain-containing protein</fullName>
    </recommendedName>
</protein>
<name>A0ABN8W3T6_9BACT</name>
<accession>A0ABN8W3T6</accession>
<feature type="domain" description="Tll0287-like" evidence="1">
    <location>
        <begin position="41"/>
        <end position="193"/>
    </location>
</feature>
<dbReference type="InterPro" id="IPR021796">
    <property type="entry name" value="Tll0287-like_dom"/>
</dbReference>
<evidence type="ECO:0000313" key="2">
    <source>
        <dbReference type="EMBL" id="CAI2718911.1"/>
    </source>
</evidence>
<proteinExistence type="predicted"/>
<keyword evidence="3" id="KW-1185">Reference proteome</keyword>
<evidence type="ECO:0000259" key="1">
    <source>
        <dbReference type="Pfam" id="PF11845"/>
    </source>
</evidence>
<sequence>MCTGVRLLSLSCLLALLLIIPLPESSAEFSESSVGISPDKAAHYIHAVIKANRTIYSQYLVDRLNEAVGLNATENWEQDKTLPLPVQFLLMSAEQVRSQEVGLDYKLMSLWPINENNGPATEIERDGLLSVMGNPDEPFNWIVKEGKRVLFNAIYSDRAVAKRCVSCHNAHAKSPNKNFKVGDVMGGILVQFPVARVAGPDDAEARYQVLPEVLADYIHAILEADRTIYTKHVVQRLETEKVSYASENWWENNCLLLPAQFLLNASDLVQSLRLGFDYRLISLWPVNPHNGAANEFERYGLESVAESPRKPYSGTTWVGRRPYFQAVYPDQAIASTCVSCHNAHPRSPKHNFKLNEVMGGIVVSIPLGQEVDLLALPGLDKNSDD</sequence>
<gene>
    <name evidence="2" type="ORF">NSPWAT_2055</name>
</gene>
<evidence type="ECO:0000313" key="3">
    <source>
        <dbReference type="Proteomes" id="UP001157733"/>
    </source>
</evidence>
<organism evidence="2 3">
    <name type="scientific">Nitrospina watsonii</name>
    <dbReference type="NCBI Taxonomy" id="1323948"/>
    <lineage>
        <taxon>Bacteria</taxon>
        <taxon>Pseudomonadati</taxon>
        <taxon>Nitrospinota/Tectimicrobiota group</taxon>
        <taxon>Nitrospinota</taxon>
        <taxon>Nitrospinia</taxon>
        <taxon>Nitrospinales</taxon>
        <taxon>Nitrospinaceae</taxon>
        <taxon>Nitrospina</taxon>
    </lineage>
</organism>
<dbReference type="EMBL" id="OX336137">
    <property type="protein sequence ID" value="CAI2718911.1"/>
    <property type="molecule type" value="Genomic_DNA"/>
</dbReference>
<dbReference type="Pfam" id="PF11845">
    <property type="entry name" value="Tll0287-like"/>
    <property type="match status" value="2"/>
</dbReference>
<dbReference type="Proteomes" id="UP001157733">
    <property type="component" value="Chromosome"/>
</dbReference>
<reference evidence="2 3" key="1">
    <citation type="submission" date="2022-09" db="EMBL/GenBank/DDBJ databases">
        <authorList>
            <person name="Kop L."/>
        </authorList>
    </citation>
    <scope>NUCLEOTIDE SEQUENCE [LARGE SCALE GENOMIC DNA]</scope>
    <source>
        <strain evidence="2 3">347</strain>
    </source>
</reference>
<feature type="domain" description="Tll0287-like" evidence="1">
    <location>
        <begin position="215"/>
        <end position="366"/>
    </location>
</feature>